<comment type="subcellular location">
    <subcellularLocation>
        <location evidence="1">Membrane</location>
        <topology evidence="1">Multi-pass membrane protein</topology>
    </subcellularLocation>
</comment>
<feature type="transmembrane region" description="Helical" evidence="5">
    <location>
        <begin position="7"/>
        <end position="26"/>
    </location>
</feature>
<keyword evidence="4 5" id="KW-0472">Membrane</keyword>
<name>A0A936K845_9BACT</name>
<feature type="transmembrane region" description="Helical" evidence="5">
    <location>
        <begin position="46"/>
        <end position="66"/>
    </location>
</feature>
<proteinExistence type="predicted"/>
<protein>
    <submittedName>
        <fullName evidence="6">DoxX family membrane protein</fullName>
    </submittedName>
</protein>
<accession>A0A936K845</accession>
<sequence>MKIAAIIVRTLMGLLFLFASITYFFKLITPPEPTGAMKTFGAGLEAARYLLPTVMALELTCGLALVAGRFVPLATVLLAPIIVNILLIHAFLAPEGLPLAIFLVLANGFLAYHHRESYRPLFKA</sequence>
<evidence type="ECO:0000256" key="1">
    <source>
        <dbReference type="ARBA" id="ARBA00004141"/>
    </source>
</evidence>
<keyword evidence="2 5" id="KW-0812">Transmembrane</keyword>
<evidence type="ECO:0000256" key="3">
    <source>
        <dbReference type="ARBA" id="ARBA00022989"/>
    </source>
</evidence>
<evidence type="ECO:0000256" key="4">
    <source>
        <dbReference type="ARBA" id="ARBA00023136"/>
    </source>
</evidence>
<reference evidence="6 7" key="1">
    <citation type="submission" date="2020-10" db="EMBL/GenBank/DDBJ databases">
        <title>Connecting structure to function with the recovery of over 1000 high-quality activated sludge metagenome-assembled genomes encoding full-length rRNA genes using long-read sequencing.</title>
        <authorList>
            <person name="Singleton C.M."/>
            <person name="Petriglieri F."/>
            <person name="Kristensen J.M."/>
            <person name="Kirkegaard R.H."/>
            <person name="Michaelsen T.Y."/>
            <person name="Andersen M.H."/>
            <person name="Karst S.M."/>
            <person name="Dueholm M.S."/>
            <person name="Nielsen P.H."/>
            <person name="Albertsen M."/>
        </authorList>
    </citation>
    <scope>NUCLEOTIDE SEQUENCE [LARGE SCALE GENOMIC DNA]</scope>
    <source>
        <strain evidence="6">OdNE_18-Q3-R46-58_MAXAC.008</strain>
    </source>
</reference>
<feature type="transmembrane region" description="Helical" evidence="5">
    <location>
        <begin position="97"/>
        <end position="113"/>
    </location>
</feature>
<evidence type="ECO:0000313" key="7">
    <source>
        <dbReference type="Proteomes" id="UP000709959"/>
    </source>
</evidence>
<dbReference type="InterPro" id="IPR032808">
    <property type="entry name" value="DoxX"/>
</dbReference>
<dbReference type="Pfam" id="PF07681">
    <property type="entry name" value="DoxX"/>
    <property type="match status" value="1"/>
</dbReference>
<dbReference type="Proteomes" id="UP000709959">
    <property type="component" value="Unassembled WGS sequence"/>
</dbReference>
<evidence type="ECO:0000313" key="6">
    <source>
        <dbReference type="EMBL" id="MBK8573082.1"/>
    </source>
</evidence>
<dbReference type="GO" id="GO:0016020">
    <property type="term" value="C:membrane"/>
    <property type="evidence" value="ECO:0007669"/>
    <property type="project" value="UniProtKB-SubCell"/>
</dbReference>
<dbReference type="EMBL" id="JADKCH010000011">
    <property type="protein sequence ID" value="MBK8573082.1"/>
    <property type="molecule type" value="Genomic_DNA"/>
</dbReference>
<feature type="transmembrane region" description="Helical" evidence="5">
    <location>
        <begin position="73"/>
        <end position="91"/>
    </location>
</feature>
<keyword evidence="3 5" id="KW-1133">Transmembrane helix</keyword>
<evidence type="ECO:0000256" key="2">
    <source>
        <dbReference type="ARBA" id="ARBA00022692"/>
    </source>
</evidence>
<dbReference type="AlphaFoldDB" id="A0A936K845"/>
<gene>
    <name evidence="6" type="ORF">IPN91_10630</name>
</gene>
<comment type="caution">
    <text evidence="6">The sequence shown here is derived from an EMBL/GenBank/DDBJ whole genome shotgun (WGS) entry which is preliminary data.</text>
</comment>
<evidence type="ECO:0000256" key="5">
    <source>
        <dbReference type="SAM" id="Phobius"/>
    </source>
</evidence>
<organism evidence="6 7">
    <name type="scientific">Candidatus Geothrix odensensis</name>
    <dbReference type="NCBI Taxonomy" id="2954440"/>
    <lineage>
        <taxon>Bacteria</taxon>
        <taxon>Pseudomonadati</taxon>
        <taxon>Acidobacteriota</taxon>
        <taxon>Holophagae</taxon>
        <taxon>Holophagales</taxon>
        <taxon>Holophagaceae</taxon>
        <taxon>Geothrix</taxon>
    </lineage>
</organism>